<protein>
    <recommendedName>
        <fullName evidence="3">Zf-RVT domain-containing protein</fullName>
    </recommendedName>
</protein>
<dbReference type="InParanoid" id="A0A1Q3DL13"/>
<dbReference type="FunCoup" id="A0A1Q3DL13">
    <property type="interactions" value="3"/>
</dbReference>
<evidence type="ECO:0008006" key="3">
    <source>
        <dbReference type="Google" id="ProtNLM"/>
    </source>
</evidence>
<dbReference type="Proteomes" id="UP000187406">
    <property type="component" value="Unassembled WGS sequence"/>
</dbReference>
<evidence type="ECO:0000313" key="1">
    <source>
        <dbReference type="EMBL" id="GAV93079.1"/>
    </source>
</evidence>
<gene>
    <name evidence="1" type="ORF">CFOL_v3_36457</name>
</gene>
<comment type="caution">
    <text evidence="1">The sequence shown here is derived from an EMBL/GenBank/DDBJ whole genome shotgun (WGS) entry which is preliminary data.</text>
</comment>
<dbReference type="PANTHER" id="PTHR33116:SF76">
    <property type="entry name" value="DUF4283 DOMAIN-CONTAINING PROTEIN"/>
    <property type="match status" value="1"/>
</dbReference>
<dbReference type="STRING" id="3775.A0A1Q3DL13"/>
<sequence>HLCYADDLLIFAAADLKSIEFIKQGLDHFKAVSGLAAGAEKSFIFFCNSNRRMKEHILSMTNFRQGVLPVKYLGLPLITSRLTKRDCIPLIEKILTRVNSWTTKILSYAGRLQLIKSTLASMQIFWCSTFLLPAEVIKECERILRKFLWASSGNSGKRGLVKWTTVCLPRPEGGLGIKSLKTWNQILLLKQIWNILNDHSLWVQWCKLNLIRKHSFWTLSTTGSMSWSWRQILHLRNKALTQLVYVCGRWDKFSLWYDPWFHGTSIYSTYGYRVIYDAGLGNNELVQTVIENDQWCWPTTSPQLLDIQSRVQNIPITSSLDSISWGSVGKPFTTKQAWESLRISAPQVGWAKLVWHTLHIPKHALCYG</sequence>
<proteinExistence type="predicted"/>
<dbReference type="AlphaFoldDB" id="A0A1Q3DL13"/>
<reference evidence="2" key="1">
    <citation type="submission" date="2016-04" db="EMBL/GenBank/DDBJ databases">
        <title>Cephalotus genome sequencing.</title>
        <authorList>
            <person name="Fukushima K."/>
            <person name="Hasebe M."/>
            <person name="Fang X."/>
        </authorList>
    </citation>
    <scope>NUCLEOTIDE SEQUENCE [LARGE SCALE GENOMIC DNA]</scope>
    <source>
        <strain evidence="2">cv. St1</strain>
    </source>
</reference>
<dbReference type="EMBL" id="BDDD01014482">
    <property type="protein sequence ID" value="GAV93079.1"/>
    <property type="molecule type" value="Genomic_DNA"/>
</dbReference>
<dbReference type="OrthoDB" id="416119at2759"/>
<keyword evidence="2" id="KW-1185">Reference proteome</keyword>
<accession>A0A1Q3DL13</accession>
<feature type="non-terminal residue" evidence="1">
    <location>
        <position position="1"/>
    </location>
</feature>
<evidence type="ECO:0000313" key="2">
    <source>
        <dbReference type="Proteomes" id="UP000187406"/>
    </source>
</evidence>
<name>A0A1Q3DL13_CEPFO</name>
<organism evidence="1 2">
    <name type="scientific">Cephalotus follicularis</name>
    <name type="common">Albany pitcher plant</name>
    <dbReference type="NCBI Taxonomy" id="3775"/>
    <lineage>
        <taxon>Eukaryota</taxon>
        <taxon>Viridiplantae</taxon>
        <taxon>Streptophyta</taxon>
        <taxon>Embryophyta</taxon>
        <taxon>Tracheophyta</taxon>
        <taxon>Spermatophyta</taxon>
        <taxon>Magnoliopsida</taxon>
        <taxon>eudicotyledons</taxon>
        <taxon>Gunneridae</taxon>
        <taxon>Pentapetalae</taxon>
        <taxon>rosids</taxon>
        <taxon>fabids</taxon>
        <taxon>Oxalidales</taxon>
        <taxon>Cephalotaceae</taxon>
        <taxon>Cephalotus</taxon>
    </lineage>
</organism>
<dbReference type="PANTHER" id="PTHR33116">
    <property type="entry name" value="REVERSE TRANSCRIPTASE ZINC-BINDING DOMAIN-CONTAINING PROTEIN-RELATED-RELATED"/>
    <property type="match status" value="1"/>
</dbReference>